<name>E9GPM0_DAPPU</name>
<dbReference type="HOGENOM" id="CLU_1295555_0_0_1"/>
<dbReference type="AlphaFoldDB" id="E9GPM0"/>
<evidence type="ECO:0000313" key="1">
    <source>
        <dbReference type="EMBL" id="EFX78563.1"/>
    </source>
</evidence>
<protein>
    <submittedName>
        <fullName evidence="1">Uncharacterized protein</fullName>
    </submittedName>
</protein>
<accession>E9GPM0</accession>
<evidence type="ECO:0000313" key="2">
    <source>
        <dbReference type="Proteomes" id="UP000000305"/>
    </source>
</evidence>
<dbReference type="KEGG" id="dpx:DAPPUDRAFT_320353"/>
<reference evidence="1 2" key="1">
    <citation type="journal article" date="2011" name="Science">
        <title>The ecoresponsive genome of Daphnia pulex.</title>
        <authorList>
            <person name="Colbourne J.K."/>
            <person name="Pfrender M.E."/>
            <person name="Gilbert D."/>
            <person name="Thomas W.K."/>
            <person name="Tucker A."/>
            <person name="Oakley T.H."/>
            <person name="Tokishita S."/>
            <person name="Aerts A."/>
            <person name="Arnold G.J."/>
            <person name="Basu M.K."/>
            <person name="Bauer D.J."/>
            <person name="Caceres C.E."/>
            <person name="Carmel L."/>
            <person name="Casola C."/>
            <person name="Choi J.H."/>
            <person name="Detter J.C."/>
            <person name="Dong Q."/>
            <person name="Dusheyko S."/>
            <person name="Eads B.D."/>
            <person name="Frohlich T."/>
            <person name="Geiler-Samerotte K.A."/>
            <person name="Gerlach D."/>
            <person name="Hatcher P."/>
            <person name="Jogdeo S."/>
            <person name="Krijgsveld J."/>
            <person name="Kriventseva E.V."/>
            <person name="Kultz D."/>
            <person name="Laforsch C."/>
            <person name="Lindquist E."/>
            <person name="Lopez J."/>
            <person name="Manak J.R."/>
            <person name="Muller J."/>
            <person name="Pangilinan J."/>
            <person name="Patwardhan R.P."/>
            <person name="Pitluck S."/>
            <person name="Pritham E.J."/>
            <person name="Rechtsteiner A."/>
            <person name="Rho M."/>
            <person name="Rogozin I.B."/>
            <person name="Sakarya O."/>
            <person name="Salamov A."/>
            <person name="Schaack S."/>
            <person name="Shapiro H."/>
            <person name="Shiga Y."/>
            <person name="Skalitzky C."/>
            <person name="Smith Z."/>
            <person name="Souvorov A."/>
            <person name="Sung W."/>
            <person name="Tang Z."/>
            <person name="Tsuchiya D."/>
            <person name="Tu H."/>
            <person name="Vos H."/>
            <person name="Wang M."/>
            <person name="Wolf Y.I."/>
            <person name="Yamagata H."/>
            <person name="Yamada T."/>
            <person name="Ye Y."/>
            <person name="Shaw J.R."/>
            <person name="Andrews J."/>
            <person name="Crease T.J."/>
            <person name="Tang H."/>
            <person name="Lucas S.M."/>
            <person name="Robertson H.M."/>
            <person name="Bork P."/>
            <person name="Koonin E.V."/>
            <person name="Zdobnov E.M."/>
            <person name="Grigoriev I.V."/>
            <person name="Lynch M."/>
            <person name="Boore J.L."/>
        </authorList>
    </citation>
    <scope>NUCLEOTIDE SEQUENCE [LARGE SCALE GENOMIC DNA]</scope>
</reference>
<dbReference type="EMBL" id="GL732557">
    <property type="protein sequence ID" value="EFX78563.1"/>
    <property type="molecule type" value="Genomic_DNA"/>
</dbReference>
<gene>
    <name evidence="1" type="ORF">DAPPUDRAFT_320353</name>
</gene>
<sequence length="213" mass="24129">MPQTNLADSATKFSTKNHKTNMISTVADLENHKQCADQHAKPIKNGRACDVQLESQRSKSSRQHNLERQLDFLDERIDLILCELQDLVELNRAELDLDQLQEDFISYKLQAYVKLNLHASMYTRKENTLAGLNLNTQATMFQLVFRDGLRLLIVHADKQICSGGSHLRLSMLAIYSVIMPNGVDTLTSSQMTAQIFVHDDSEQTEGERVLLVA</sequence>
<organism evidence="1 2">
    <name type="scientific">Daphnia pulex</name>
    <name type="common">Water flea</name>
    <dbReference type="NCBI Taxonomy" id="6669"/>
    <lineage>
        <taxon>Eukaryota</taxon>
        <taxon>Metazoa</taxon>
        <taxon>Ecdysozoa</taxon>
        <taxon>Arthropoda</taxon>
        <taxon>Crustacea</taxon>
        <taxon>Branchiopoda</taxon>
        <taxon>Diplostraca</taxon>
        <taxon>Cladocera</taxon>
        <taxon>Anomopoda</taxon>
        <taxon>Daphniidae</taxon>
        <taxon>Daphnia</taxon>
    </lineage>
</organism>
<proteinExistence type="predicted"/>
<dbReference type="Proteomes" id="UP000000305">
    <property type="component" value="Unassembled WGS sequence"/>
</dbReference>
<keyword evidence="2" id="KW-1185">Reference proteome</keyword>
<dbReference type="InParanoid" id="E9GPM0"/>